<organism evidence="1 2">
    <name type="scientific">Scutellospora calospora</name>
    <dbReference type="NCBI Taxonomy" id="85575"/>
    <lineage>
        <taxon>Eukaryota</taxon>
        <taxon>Fungi</taxon>
        <taxon>Fungi incertae sedis</taxon>
        <taxon>Mucoromycota</taxon>
        <taxon>Glomeromycotina</taxon>
        <taxon>Glomeromycetes</taxon>
        <taxon>Diversisporales</taxon>
        <taxon>Gigasporaceae</taxon>
        <taxon>Scutellospora</taxon>
    </lineage>
</organism>
<gene>
    <name evidence="1" type="ORF">SCALOS_LOCUS8530</name>
</gene>
<feature type="non-terminal residue" evidence="1">
    <location>
        <position position="176"/>
    </location>
</feature>
<accession>A0ACA9ND97</accession>
<dbReference type="Proteomes" id="UP000789860">
    <property type="component" value="Unassembled WGS sequence"/>
</dbReference>
<evidence type="ECO:0000313" key="1">
    <source>
        <dbReference type="EMBL" id="CAG8647134.1"/>
    </source>
</evidence>
<keyword evidence="2" id="KW-1185">Reference proteome</keyword>
<dbReference type="EMBL" id="CAJVPM010022892">
    <property type="protein sequence ID" value="CAG8647134.1"/>
    <property type="molecule type" value="Genomic_DNA"/>
</dbReference>
<evidence type="ECO:0000313" key="2">
    <source>
        <dbReference type="Proteomes" id="UP000789860"/>
    </source>
</evidence>
<sequence>MDSVIQPVQNGENLSTISQINKFKNETPGTISKTIIRKNSNKYKKQSRRQYEKNDIFRNETSKTIRMKLKKPKRKERLSKIESIESQSEYRHQETTPLKPLEPNTSPGSPGIVQYYQEPEYTYYNDEFIDGTYSYNWSNEFLYGSPGNSFNQETEFDNSNYEIITYLYVPDMSDNY</sequence>
<comment type="caution">
    <text evidence="1">The sequence shown here is derived from an EMBL/GenBank/DDBJ whole genome shotgun (WGS) entry which is preliminary data.</text>
</comment>
<name>A0ACA9ND97_9GLOM</name>
<proteinExistence type="predicted"/>
<feature type="non-terminal residue" evidence="1">
    <location>
        <position position="1"/>
    </location>
</feature>
<reference evidence="1" key="1">
    <citation type="submission" date="2021-06" db="EMBL/GenBank/DDBJ databases">
        <authorList>
            <person name="Kallberg Y."/>
            <person name="Tangrot J."/>
            <person name="Rosling A."/>
        </authorList>
    </citation>
    <scope>NUCLEOTIDE SEQUENCE</scope>
    <source>
        <strain evidence="1">AU212A</strain>
    </source>
</reference>
<protein>
    <submittedName>
        <fullName evidence="1">4654_t:CDS:1</fullName>
    </submittedName>
</protein>